<dbReference type="GO" id="GO:0005524">
    <property type="term" value="F:ATP binding"/>
    <property type="evidence" value="ECO:0007669"/>
    <property type="project" value="UniProtKB-UniRule"/>
</dbReference>
<keyword evidence="4 8" id="KW-0067">ATP-binding</keyword>
<dbReference type="CDD" id="cd07956">
    <property type="entry name" value="Anticodon_Ia_Arg"/>
    <property type="match status" value="1"/>
</dbReference>
<evidence type="ECO:0000259" key="11">
    <source>
        <dbReference type="SMART" id="SM01016"/>
    </source>
</evidence>
<keyword evidence="6 8" id="KW-0030">Aminoacyl-tRNA synthetase</keyword>
<comment type="similarity">
    <text evidence="1 8 9">Belongs to the class-I aminoacyl-tRNA synthetase family.</text>
</comment>
<evidence type="ECO:0000256" key="2">
    <source>
        <dbReference type="ARBA" id="ARBA00022598"/>
    </source>
</evidence>
<dbReference type="HAMAP" id="MF_00123">
    <property type="entry name" value="Arg_tRNA_synth"/>
    <property type="match status" value="1"/>
</dbReference>
<dbReference type="AlphaFoldDB" id="A0A1G2K465"/>
<dbReference type="SUPFAM" id="SSF47323">
    <property type="entry name" value="Anticodon-binding domain of a subclass of class I aminoacyl-tRNA synthetases"/>
    <property type="match status" value="1"/>
</dbReference>
<dbReference type="PANTHER" id="PTHR11956:SF5">
    <property type="entry name" value="ARGININE--TRNA LIGASE, CYTOPLASMIC"/>
    <property type="match status" value="1"/>
</dbReference>
<reference evidence="12 13" key="1">
    <citation type="journal article" date="2016" name="Nat. Commun.">
        <title>Thousands of microbial genomes shed light on interconnected biogeochemical processes in an aquifer system.</title>
        <authorList>
            <person name="Anantharaman K."/>
            <person name="Brown C.T."/>
            <person name="Hug L.A."/>
            <person name="Sharon I."/>
            <person name="Castelle C.J."/>
            <person name="Probst A.J."/>
            <person name="Thomas B.C."/>
            <person name="Singh A."/>
            <person name="Wilkins M.J."/>
            <person name="Karaoz U."/>
            <person name="Brodie E.L."/>
            <person name="Williams K.H."/>
            <person name="Hubbard S.S."/>
            <person name="Banfield J.F."/>
        </authorList>
    </citation>
    <scope>NUCLEOTIDE SEQUENCE [LARGE SCALE GENOMIC DNA]</scope>
</reference>
<dbReference type="SMART" id="SM01016">
    <property type="entry name" value="Arg_tRNA_synt_N"/>
    <property type="match status" value="1"/>
</dbReference>
<evidence type="ECO:0000256" key="8">
    <source>
        <dbReference type="HAMAP-Rule" id="MF_00123"/>
    </source>
</evidence>
<dbReference type="InterPro" id="IPR008909">
    <property type="entry name" value="DALR_anticod-bd"/>
</dbReference>
<evidence type="ECO:0000256" key="9">
    <source>
        <dbReference type="RuleBase" id="RU363038"/>
    </source>
</evidence>
<evidence type="ECO:0000256" key="4">
    <source>
        <dbReference type="ARBA" id="ARBA00022840"/>
    </source>
</evidence>
<evidence type="ECO:0000256" key="1">
    <source>
        <dbReference type="ARBA" id="ARBA00005594"/>
    </source>
</evidence>
<name>A0A1G2K465_9BACT</name>
<evidence type="ECO:0000256" key="5">
    <source>
        <dbReference type="ARBA" id="ARBA00022917"/>
    </source>
</evidence>
<dbReference type="SMART" id="SM00836">
    <property type="entry name" value="DALR_1"/>
    <property type="match status" value="1"/>
</dbReference>
<organism evidence="12 13">
    <name type="scientific">Candidatus Sungbacteria bacterium RIFCSPHIGHO2_01_FULL_47_32</name>
    <dbReference type="NCBI Taxonomy" id="1802264"/>
    <lineage>
        <taxon>Bacteria</taxon>
        <taxon>Candidatus Sungiibacteriota</taxon>
    </lineage>
</organism>
<evidence type="ECO:0000313" key="12">
    <source>
        <dbReference type="EMBL" id="OGZ94229.1"/>
    </source>
</evidence>
<dbReference type="Gene3D" id="3.40.50.620">
    <property type="entry name" value="HUPs"/>
    <property type="match status" value="1"/>
</dbReference>
<keyword evidence="2 8" id="KW-0436">Ligase</keyword>
<dbReference type="InterPro" id="IPR035684">
    <property type="entry name" value="ArgRS_core"/>
</dbReference>
<dbReference type="InterPro" id="IPR005148">
    <property type="entry name" value="Arg-tRNA-synth_N"/>
</dbReference>
<sequence>MIREDIRKIVRNAAEKKFGNIGEPVFTVEVPENSEHGDYSTNIAMALARTIKKNPLEIAALLTESLKAEKLFSSVAAAPPGFINFRLNEVNLLSEIQKKLKNKKAFGKTNVGKGKTVLVEYFQLNIAKRPHVGHLRSAVIGDALKRVLLLSGYKAVSDTHVGDWGTQFGILLLGFKEAGMSVKDKKVLADPFGVLEELYIKENEKIEADSDRREKAKLEFAKLEKGDRENRKIWKWMVDISMKNLETSAHHLGLLKFDEHKGESSYEKDMPGIVALAFTKRVAIKKDGAAIVDLSDEKLDEAVLVKSDGASTYLLRDLATIQYREKKKYFKNLYVVDVRQQHHFRQVHFVAASLGFNFEGESRLVEFGAMTLPEGKMSTRKGNIISLESLLKEAGERALKVIKEKNPELKNMGSVAGAVGLGAIKYFDLSRNRKSDIVFRWEDALAFEGNTGPYLQYTHARLKSILRKAKKTVKLPKNIPVLSDLEHEILSRILSFEEAIEDSLASYAPNILANYLHSLAQNVNEFYHSHPVLNEPDEGKKAVRLMLVESSTTALKQGLWCLGIVAPEEM</sequence>
<dbReference type="Gene3D" id="1.10.730.10">
    <property type="entry name" value="Isoleucyl-tRNA Synthetase, Domain 1"/>
    <property type="match status" value="1"/>
</dbReference>
<comment type="catalytic activity">
    <reaction evidence="7 8">
        <text>tRNA(Arg) + L-arginine + ATP = L-arginyl-tRNA(Arg) + AMP + diphosphate</text>
        <dbReference type="Rhea" id="RHEA:20301"/>
        <dbReference type="Rhea" id="RHEA-COMP:9658"/>
        <dbReference type="Rhea" id="RHEA-COMP:9673"/>
        <dbReference type="ChEBI" id="CHEBI:30616"/>
        <dbReference type="ChEBI" id="CHEBI:32682"/>
        <dbReference type="ChEBI" id="CHEBI:33019"/>
        <dbReference type="ChEBI" id="CHEBI:78442"/>
        <dbReference type="ChEBI" id="CHEBI:78513"/>
        <dbReference type="ChEBI" id="CHEBI:456215"/>
        <dbReference type="EC" id="6.1.1.19"/>
    </reaction>
</comment>
<keyword evidence="5 8" id="KW-0648">Protein biosynthesis</keyword>
<dbReference type="FunFam" id="3.40.50.620:FF:000116">
    <property type="entry name" value="Arginine--tRNA ligase"/>
    <property type="match status" value="1"/>
</dbReference>
<feature type="domain" description="DALR anticodon binding" evidence="10">
    <location>
        <begin position="455"/>
        <end position="570"/>
    </location>
</feature>
<dbReference type="InterPro" id="IPR001278">
    <property type="entry name" value="Arg-tRNA-ligase"/>
</dbReference>
<dbReference type="EMBL" id="MHQC01000039">
    <property type="protein sequence ID" value="OGZ94229.1"/>
    <property type="molecule type" value="Genomic_DNA"/>
</dbReference>
<keyword evidence="8" id="KW-0963">Cytoplasm</keyword>
<proteinExistence type="inferred from homology"/>
<comment type="caution">
    <text evidence="8">Lacks conserved residue(s) required for the propagation of feature annotation.</text>
</comment>
<dbReference type="SUPFAM" id="SSF52374">
    <property type="entry name" value="Nucleotidylyl transferase"/>
    <property type="match status" value="1"/>
</dbReference>
<evidence type="ECO:0000256" key="7">
    <source>
        <dbReference type="ARBA" id="ARBA00049339"/>
    </source>
</evidence>
<dbReference type="InterPro" id="IPR009080">
    <property type="entry name" value="tRNAsynth_Ia_anticodon-bd"/>
</dbReference>
<dbReference type="Pfam" id="PF03485">
    <property type="entry name" value="Arg_tRNA_synt_N"/>
    <property type="match status" value="1"/>
</dbReference>
<dbReference type="InterPro" id="IPR036695">
    <property type="entry name" value="Arg-tRNA-synth_N_sf"/>
</dbReference>
<comment type="subcellular location">
    <subcellularLocation>
        <location evidence="8">Cytoplasm</location>
    </subcellularLocation>
</comment>
<evidence type="ECO:0000256" key="3">
    <source>
        <dbReference type="ARBA" id="ARBA00022741"/>
    </source>
</evidence>
<dbReference type="PRINTS" id="PR01038">
    <property type="entry name" value="TRNASYNTHARG"/>
</dbReference>
<dbReference type="InterPro" id="IPR014729">
    <property type="entry name" value="Rossmann-like_a/b/a_fold"/>
</dbReference>
<evidence type="ECO:0000256" key="6">
    <source>
        <dbReference type="ARBA" id="ARBA00023146"/>
    </source>
</evidence>
<gene>
    <name evidence="8" type="primary">argS</name>
    <name evidence="12" type="ORF">A2633_05440</name>
</gene>
<dbReference type="GO" id="GO:0006420">
    <property type="term" value="P:arginyl-tRNA aminoacylation"/>
    <property type="evidence" value="ECO:0007669"/>
    <property type="project" value="UniProtKB-UniRule"/>
</dbReference>
<protein>
    <recommendedName>
        <fullName evidence="8">Arginine--tRNA ligase</fullName>
        <ecNumber evidence="8">6.1.1.19</ecNumber>
    </recommendedName>
    <alternativeName>
        <fullName evidence="8">Arginyl-tRNA synthetase</fullName>
        <shortName evidence="8">ArgRS</shortName>
    </alternativeName>
</protein>
<keyword evidence="3 8" id="KW-0547">Nucleotide-binding</keyword>
<dbReference type="Pfam" id="PF00750">
    <property type="entry name" value="tRNA-synt_1d"/>
    <property type="match status" value="1"/>
</dbReference>
<dbReference type="SUPFAM" id="SSF55190">
    <property type="entry name" value="Arginyl-tRNA synthetase (ArgRS), N-terminal 'additional' domain"/>
    <property type="match status" value="1"/>
</dbReference>
<accession>A0A1G2K465</accession>
<dbReference type="EC" id="6.1.1.19" evidence="8"/>
<dbReference type="GO" id="GO:0005737">
    <property type="term" value="C:cytoplasm"/>
    <property type="evidence" value="ECO:0007669"/>
    <property type="project" value="UniProtKB-SubCell"/>
</dbReference>
<dbReference type="GO" id="GO:0004814">
    <property type="term" value="F:arginine-tRNA ligase activity"/>
    <property type="evidence" value="ECO:0007669"/>
    <property type="project" value="UniProtKB-UniRule"/>
</dbReference>
<evidence type="ECO:0000259" key="10">
    <source>
        <dbReference type="SMART" id="SM00836"/>
    </source>
</evidence>
<dbReference type="Proteomes" id="UP000177152">
    <property type="component" value="Unassembled WGS sequence"/>
</dbReference>
<dbReference type="Pfam" id="PF05746">
    <property type="entry name" value="DALR_1"/>
    <property type="match status" value="1"/>
</dbReference>
<comment type="caution">
    <text evidence="12">The sequence shown here is derived from an EMBL/GenBank/DDBJ whole genome shotgun (WGS) entry which is preliminary data.</text>
</comment>
<dbReference type="PANTHER" id="PTHR11956">
    <property type="entry name" value="ARGINYL-TRNA SYNTHETASE"/>
    <property type="match status" value="1"/>
</dbReference>
<feature type="domain" description="Arginyl tRNA synthetase N-terminal" evidence="11">
    <location>
        <begin position="4"/>
        <end position="87"/>
    </location>
</feature>
<evidence type="ECO:0000313" key="13">
    <source>
        <dbReference type="Proteomes" id="UP000177152"/>
    </source>
</evidence>
<comment type="subunit">
    <text evidence="8">Monomer.</text>
</comment>
<dbReference type="Gene3D" id="3.30.1360.70">
    <property type="entry name" value="Arginyl tRNA synthetase N-terminal domain"/>
    <property type="match status" value="1"/>
</dbReference>
<dbReference type="NCBIfam" id="TIGR00456">
    <property type="entry name" value="argS"/>
    <property type="match status" value="1"/>
</dbReference>